<dbReference type="Proteomes" id="UP000306584">
    <property type="component" value="Unassembled WGS sequence"/>
</dbReference>
<evidence type="ECO:0000313" key="2">
    <source>
        <dbReference type="Proteomes" id="UP000306584"/>
    </source>
</evidence>
<gene>
    <name evidence="1" type="ORF">D6D01_00700</name>
</gene>
<protein>
    <submittedName>
        <fullName evidence="1">Uncharacterized protein</fullName>
    </submittedName>
</protein>
<reference evidence="1 2" key="1">
    <citation type="submission" date="2018-10" db="EMBL/GenBank/DDBJ databases">
        <title>Fifty Aureobasidium pullulans genomes reveal a recombining polyextremotolerant generalist.</title>
        <authorList>
            <person name="Gostincar C."/>
            <person name="Turk M."/>
            <person name="Zajc J."/>
            <person name="Gunde-Cimerman N."/>
        </authorList>
    </citation>
    <scope>NUCLEOTIDE SEQUENCE [LARGE SCALE GENOMIC DNA]</scope>
    <source>
        <strain evidence="1 2">EXF-6604</strain>
    </source>
</reference>
<accession>A0A4S9M2U4</accession>
<dbReference type="AlphaFoldDB" id="A0A4S9M2U4"/>
<evidence type="ECO:0000313" key="1">
    <source>
        <dbReference type="EMBL" id="THY36155.1"/>
    </source>
</evidence>
<proteinExistence type="predicted"/>
<comment type="caution">
    <text evidence="1">The sequence shown here is derived from an EMBL/GenBank/DDBJ whole genome shotgun (WGS) entry which is preliminary data.</text>
</comment>
<sequence>MGDDDLSSIVEIMGCSAQELTDILKAHVEELEADGISNDKGPDMISRPDQALDIIDTMSQEIEDDLEPAVKMWLKMAHHIADKIIQETVDRLVEKVRSQSSQLELAATILRLFFEGPEGEIKREELESKVKEEMDIGDFGGNWKKPEFEEVLEGYEKEAEQLALSFAMENAKEMLDACFGVQTEE</sequence>
<dbReference type="EMBL" id="QZBD01000010">
    <property type="protein sequence ID" value="THY36155.1"/>
    <property type="molecule type" value="Genomic_DNA"/>
</dbReference>
<name>A0A4S9M2U4_AURPU</name>
<organism evidence="1 2">
    <name type="scientific">Aureobasidium pullulans</name>
    <name type="common">Black yeast</name>
    <name type="synonym">Pullularia pullulans</name>
    <dbReference type="NCBI Taxonomy" id="5580"/>
    <lineage>
        <taxon>Eukaryota</taxon>
        <taxon>Fungi</taxon>
        <taxon>Dikarya</taxon>
        <taxon>Ascomycota</taxon>
        <taxon>Pezizomycotina</taxon>
        <taxon>Dothideomycetes</taxon>
        <taxon>Dothideomycetidae</taxon>
        <taxon>Dothideales</taxon>
        <taxon>Saccotheciaceae</taxon>
        <taxon>Aureobasidium</taxon>
    </lineage>
</organism>